<protein>
    <submittedName>
        <fullName evidence="2">Putative inactive lipase</fullName>
    </submittedName>
</protein>
<dbReference type="Gene3D" id="3.40.50.1820">
    <property type="entry name" value="alpha/beta hydrolase"/>
    <property type="match status" value="1"/>
</dbReference>
<dbReference type="Proteomes" id="UP000076038">
    <property type="component" value="Chromosome"/>
</dbReference>
<dbReference type="Pfam" id="PF03583">
    <property type="entry name" value="LIP"/>
    <property type="match status" value="1"/>
</dbReference>
<dbReference type="GO" id="GO:0004806">
    <property type="term" value="F:triacylglycerol lipase activity"/>
    <property type="evidence" value="ECO:0007669"/>
    <property type="project" value="InterPro"/>
</dbReference>
<reference evidence="3" key="2">
    <citation type="submission" date="2016-04" db="EMBL/GenBank/DDBJ databases">
        <title>Complete Genome and Plasmid Sequences for Rhodococcus fascians D188 and Draft Sequences for Rhodococcus spp. Isolates PBTS 1 and PBTS 2.</title>
        <authorList>
            <person name="Stamer R."/>
            <person name="Vereecke D."/>
            <person name="Zhang Y."/>
            <person name="Schilkey F."/>
            <person name="Devitt N."/>
            <person name="Randall J."/>
        </authorList>
    </citation>
    <scope>NUCLEOTIDE SEQUENCE [LARGE SCALE GENOMIC DNA]</scope>
    <source>
        <strain evidence="3">PBTS2</strain>
    </source>
</reference>
<dbReference type="InterPro" id="IPR005152">
    <property type="entry name" value="Lipase_secreted"/>
</dbReference>
<keyword evidence="3" id="KW-1185">Reference proteome</keyword>
<dbReference type="EMBL" id="CP015220">
    <property type="protein sequence ID" value="AMY22985.1"/>
    <property type="molecule type" value="Genomic_DNA"/>
</dbReference>
<gene>
    <name evidence="2" type="ORF">A3Q41_01681</name>
</gene>
<evidence type="ECO:0000313" key="2">
    <source>
        <dbReference type="EMBL" id="AMY22985.1"/>
    </source>
</evidence>
<feature type="region of interest" description="Disordered" evidence="1">
    <location>
        <begin position="1"/>
        <end position="30"/>
    </location>
</feature>
<dbReference type="PATRIC" id="fig|1653479.3.peg.1702"/>
<dbReference type="PANTHER" id="PTHR34853:SF1">
    <property type="entry name" value="LIPASE 5"/>
    <property type="match status" value="1"/>
</dbReference>
<dbReference type="InterPro" id="IPR029058">
    <property type="entry name" value="AB_hydrolase_fold"/>
</dbReference>
<dbReference type="SUPFAM" id="SSF53474">
    <property type="entry name" value="alpha/beta-Hydrolases"/>
    <property type="match status" value="1"/>
</dbReference>
<dbReference type="Gene3D" id="1.10.260.130">
    <property type="match status" value="1"/>
</dbReference>
<dbReference type="KEGG" id="rhs:A3Q41_01681"/>
<reference evidence="2 3" key="1">
    <citation type="journal article" date="2016" name="Genome Announc.">
        <title>Complete Genome and Plasmid Sequences for Rhodococcus fascians D188 and Draft Sequences for Rhodococcus Isolates PBTS 1 and PBTS 2.</title>
        <authorList>
            <person name="Stamler R.A."/>
            <person name="Vereecke D."/>
            <person name="Zhang Y."/>
            <person name="Schilkey F."/>
            <person name="Devitt N."/>
            <person name="Randall J.J."/>
        </authorList>
    </citation>
    <scope>NUCLEOTIDE SEQUENCE [LARGE SCALE GENOMIC DNA]</scope>
    <source>
        <strain evidence="2 3">PBTS2</strain>
    </source>
</reference>
<proteinExistence type="predicted"/>
<dbReference type="PIRSF" id="PIRSF029171">
    <property type="entry name" value="Esterase_LipA"/>
    <property type="match status" value="1"/>
</dbReference>
<accession>A0A143QIJ0</accession>
<sequence>MSVDRSMADEQSWPVEQWPSCEDATRPENDPFYAAPEGYEAALPGTILKVRPVEVAMFGHVRQRVDAWQLLYRTADLGGVPQASVTTVLRPQNAEPVLLSYQCAIDGVASSCFPSYALRRGSKALGAVPQFEFLLVLHALRRGWTISIPDHEGPDGHWGSPQEPGFCTLDAIRAALSFESLELHESTPVALWGYSGGGLATSWAAEMAPEYAPELELVGAALGSPVGDPGSAFTRLNATLHAALPTLVVAGLRRTYPDLDRVVRQYVSEDGMRILDSVESMTTVRAVRRLARHDLDNYIDIPLADLLALPEIVQVFQDIQPGRTAPSVPLLVVQAVHDQIIAVDDVDGQVDRYLEAGAHVTYLRDRLSEHLSLHPLSAPLTLDWLADRFAGLPVAEPATRTVWSTAFSFAAVRGLMSLTWTTVRALTVGVRA</sequence>
<evidence type="ECO:0000313" key="3">
    <source>
        <dbReference type="Proteomes" id="UP000076038"/>
    </source>
</evidence>
<dbReference type="AlphaFoldDB" id="A0A143QIJ0"/>
<dbReference type="GeneID" id="93551731"/>
<evidence type="ECO:0000256" key="1">
    <source>
        <dbReference type="SAM" id="MobiDB-lite"/>
    </source>
</evidence>
<dbReference type="GO" id="GO:0016042">
    <property type="term" value="P:lipid catabolic process"/>
    <property type="evidence" value="ECO:0007669"/>
    <property type="project" value="InterPro"/>
</dbReference>
<name>A0A143QIJ0_RHOFA</name>
<dbReference type="OrthoDB" id="9798122at2"/>
<organism evidence="2 3">
    <name type="scientific">Rhodococcoides fascians</name>
    <name type="common">Rhodococcus fascians</name>
    <dbReference type="NCBI Taxonomy" id="1828"/>
    <lineage>
        <taxon>Bacteria</taxon>
        <taxon>Bacillati</taxon>
        <taxon>Actinomycetota</taxon>
        <taxon>Actinomycetes</taxon>
        <taxon>Mycobacteriales</taxon>
        <taxon>Nocardiaceae</taxon>
        <taxon>Rhodococcoides</taxon>
    </lineage>
</organism>
<dbReference type="RefSeq" id="WP_032389391.1">
    <property type="nucleotide sequence ID" value="NZ_CP015220.1"/>
</dbReference>
<dbReference type="PANTHER" id="PTHR34853">
    <property type="match status" value="1"/>
</dbReference>